<keyword evidence="1" id="KW-0472">Membrane</keyword>
<name>A0A4S1CG61_9BACT</name>
<dbReference type="RefSeq" id="WP_135870010.1">
    <property type="nucleotide sequence ID" value="NZ_SRSC01000002.1"/>
</dbReference>
<evidence type="ECO:0000313" key="2">
    <source>
        <dbReference type="EMBL" id="TGU72534.1"/>
    </source>
</evidence>
<evidence type="ECO:0000313" key="3">
    <source>
        <dbReference type="Proteomes" id="UP000306416"/>
    </source>
</evidence>
<keyword evidence="3" id="KW-1185">Reference proteome</keyword>
<sequence length="66" mass="7659">MGYSGFILVLGCVLPCLGLGLFCYLFKLYLDYLSELRGLSKTEPEYVREINQKLYMNNVETERDLL</sequence>
<dbReference type="Proteomes" id="UP000306416">
    <property type="component" value="Unassembled WGS sequence"/>
</dbReference>
<comment type="caution">
    <text evidence="2">The sequence shown here is derived from an EMBL/GenBank/DDBJ whole genome shotgun (WGS) entry which is preliminary data.</text>
</comment>
<dbReference type="EMBL" id="SRSC01000002">
    <property type="protein sequence ID" value="TGU72534.1"/>
    <property type="molecule type" value="Genomic_DNA"/>
</dbReference>
<proteinExistence type="predicted"/>
<protein>
    <submittedName>
        <fullName evidence="2">Uncharacterized protein</fullName>
    </submittedName>
</protein>
<keyword evidence="1" id="KW-1133">Transmembrane helix</keyword>
<evidence type="ECO:0000256" key="1">
    <source>
        <dbReference type="SAM" id="Phobius"/>
    </source>
</evidence>
<gene>
    <name evidence="2" type="ORF">E4633_09530</name>
</gene>
<organism evidence="2 3">
    <name type="scientific">Geomonas terrae</name>
    <dbReference type="NCBI Taxonomy" id="2562681"/>
    <lineage>
        <taxon>Bacteria</taxon>
        <taxon>Pseudomonadati</taxon>
        <taxon>Thermodesulfobacteriota</taxon>
        <taxon>Desulfuromonadia</taxon>
        <taxon>Geobacterales</taxon>
        <taxon>Geobacteraceae</taxon>
        <taxon>Geomonas</taxon>
    </lineage>
</organism>
<keyword evidence="1" id="KW-0812">Transmembrane</keyword>
<feature type="transmembrane region" description="Helical" evidence="1">
    <location>
        <begin position="6"/>
        <end position="30"/>
    </location>
</feature>
<dbReference type="AlphaFoldDB" id="A0A4S1CG61"/>
<accession>A0A4S1CG61</accession>
<reference evidence="2 3" key="1">
    <citation type="submission" date="2019-04" db="EMBL/GenBank/DDBJ databases">
        <title>Geobacter oryzae sp. nov., ferric-reducing bacteria isolated from paddy soil.</title>
        <authorList>
            <person name="Xu Z."/>
            <person name="Masuda Y."/>
            <person name="Itoh H."/>
            <person name="Senoo K."/>
        </authorList>
    </citation>
    <scope>NUCLEOTIDE SEQUENCE [LARGE SCALE GENOMIC DNA]</scope>
    <source>
        <strain evidence="2 3">Red111</strain>
    </source>
</reference>